<reference evidence="3 4" key="1">
    <citation type="submission" date="2019-11" db="EMBL/GenBank/DDBJ databases">
        <title>Maribacter lutea sp. nov., a marine bacterium isolated from intertidal sand.</title>
        <authorList>
            <person name="Liu A."/>
        </authorList>
    </citation>
    <scope>NUCLEOTIDE SEQUENCE [LARGE SCALE GENOMIC DNA]</scope>
    <source>
        <strain evidence="3 4">RZ05</strain>
    </source>
</reference>
<name>A0A6I2MTX7_9FLAO</name>
<dbReference type="InterPro" id="IPR011004">
    <property type="entry name" value="Trimer_LpxA-like_sf"/>
</dbReference>
<organism evidence="3 4">
    <name type="scientific">Maribacter luteus</name>
    <dbReference type="NCBI Taxonomy" id="2594478"/>
    <lineage>
        <taxon>Bacteria</taxon>
        <taxon>Pseudomonadati</taxon>
        <taxon>Bacteroidota</taxon>
        <taxon>Flavobacteriia</taxon>
        <taxon>Flavobacteriales</taxon>
        <taxon>Flavobacteriaceae</taxon>
        <taxon>Maribacter</taxon>
    </lineage>
</organism>
<dbReference type="EMBL" id="WKJH01000030">
    <property type="protein sequence ID" value="MRX66297.1"/>
    <property type="molecule type" value="Genomic_DNA"/>
</dbReference>
<dbReference type="PANTHER" id="PTHR23416">
    <property type="entry name" value="SIALIC ACID SYNTHASE-RELATED"/>
    <property type="match status" value="1"/>
</dbReference>
<dbReference type="GO" id="GO:0008374">
    <property type="term" value="F:O-acyltransferase activity"/>
    <property type="evidence" value="ECO:0007669"/>
    <property type="project" value="TreeGrafter"/>
</dbReference>
<dbReference type="InterPro" id="IPR051159">
    <property type="entry name" value="Hexapeptide_acetyltransf"/>
</dbReference>
<evidence type="ECO:0000313" key="3">
    <source>
        <dbReference type="EMBL" id="MRX66297.1"/>
    </source>
</evidence>
<proteinExistence type="inferred from homology"/>
<keyword evidence="3" id="KW-0012">Acyltransferase</keyword>
<protein>
    <submittedName>
        <fullName evidence="3">Acyltransferase</fullName>
    </submittedName>
</protein>
<dbReference type="CDD" id="cd04647">
    <property type="entry name" value="LbH_MAT_like"/>
    <property type="match status" value="1"/>
</dbReference>
<dbReference type="InterPro" id="IPR001451">
    <property type="entry name" value="Hexapep"/>
</dbReference>
<comment type="caution">
    <text evidence="3">The sequence shown here is derived from an EMBL/GenBank/DDBJ whole genome shotgun (WGS) entry which is preliminary data.</text>
</comment>
<accession>A0A6I2MTX7</accession>
<dbReference type="Pfam" id="PF00132">
    <property type="entry name" value="Hexapep"/>
    <property type="match status" value="1"/>
</dbReference>
<dbReference type="GO" id="GO:0005829">
    <property type="term" value="C:cytosol"/>
    <property type="evidence" value="ECO:0007669"/>
    <property type="project" value="TreeGrafter"/>
</dbReference>
<sequence>MGFKDKIKGNSNLKKFVHWLLVPKNQARPRRWVSWFVNPFYHKKGKGSSIRKRTRMDVLPWNPFELGNQSTIEDFSTINNGVGGVFIGNQVRIGLGNTLIGPVTIKDDVRLAQNVVLSGLNHNYEDISQPIHAQGVTTKMITVGEATWIGANTVVVAGVTIGRHCVIAGGSVVTKDIPDYSVAVGNPARVVKQYNGHSGVWEKVKNNKPALV</sequence>
<evidence type="ECO:0000256" key="2">
    <source>
        <dbReference type="ARBA" id="ARBA00022679"/>
    </source>
</evidence>
<gene>
    <name evidence="3" type="ORF">GJ691_19245</name>
</gene>
<keyword evidence="4" id="KW-1185">Reference proteome</keyword>
<keyword evidence="2 3" id="KW-0808">Transferase</keyword>
<dbReference type="Proteomes" id="UP000443153">
    <property type="component" value="Unassembled WGS sequence"/>
</dbReference>
<dbReference type="Gene3D" id="2.160.10.10">
    <property type="entry name" value="Hexapeptide repeat proteins"/>
    <property type="match status" value="1"/>
</dbReference>
<evidence type="ECO:0000256" key="1">
    <source>
        <dbReference type="ARBA" id="ARBA00007274"/>
    </source>
</evidence>
<dbReference type="PANTHER" id="PTHR23416:SF23">
    <property type="entry name" value="ACETYLTRANSFERASE C18B11.09C-RELATED"/>
    <property type="match status" value="1"/>
</dbReference>
<dbReference type="AlphaFoldDB" id="A0A6I2MTX7"/>
<dbReference type="SUPFAM" id="SSF51161">
    <property type="entry name" value="Trimeric LpxA-like enzymes"/>
    <property type="match status" value="1"/>
</dbReference>
<dbReference type="OrthoDB" id="9801697at2"/>
<evidence type="ECO:0000313" key="4">
    <source>
        <dbReference type="Proteomes" id="UP000443153"/>
    </source>
</evidence>
<comment type="similarity">
    <text evidence="1">Belongs to the transferase hexapeptide repeat family.</text>
</comment>